<evidence type="ECO:0000313" key="1">
    <source>
        <dbReference type="EMBL" id="PIS14608.1"/>
    </source>
</evidence>
<dbReference type="AlphaFoldDB" id="A0A2H0WRQ0"/>
<evidence type="ECO:0000313" key="2">
    <source>
        <dbReference type="Proteomes" id="UP000230775"/>
    </source>
</evidence>
<proteinExistence type="predicted"/>
<comment type="caution">
    <text evidence="1">The sequence shown here is derived from an EMBL/GenBank/DDBJ whole genome shotgun (WGS) entry which is preliminary data.</text>
</comment>
<reference evidence="2" key="1">
    <citation type="submission" date="2017-09" db="EMBL/GenBank/DDBJ databases">
        <title>Depth-based differentiation of microbial function through sediment-hosted aquifers and enrichment of novel symbionts in the deep terrestrial subsurface.</title>
        <authorList>
            <person name="Probst A.J."/>
            <person name="Ladd B."/>
            <person name="Jarett J.K."/>
            <person name="Geller-Mcgrath D.E."/>
            <person name="Sieber C.M.K."/>
            <person name="Emerson J.B."/>
            <person name="Anantharaman K."/>
            <person name="Thomas B.C."/>
            <person name="Malmstrom R."/>
            <person name="Stieglmeier M."/>
            <person name="Klingl A."/>
            <person name="Woyke T."/>
            <person name="Ryan C.M."/>
            <person name="Banfield J.F."/>
        </authorList>
    </citation>
    <scope>NUCLEOTIDE SEQUENCE [LARGE SCALE GENOMIC DNA]</scope>
</reference>
<accession>A0A2H0WRQ0</accession>
<protein>
    <submittedName>
        <fullName evidence="1">Uncharacterized protein</fullName>
    </submittedName>
</protein>
<gene>
    <name evidence="1" type="ORF">COT64_01810</name>
</gene>
<dbReference type="EMBL" id="PEZI01000038">
    <property type="protein sequence ID" value="PIS14608.1"/>
    <property type="molecule type" value="Genomic_DNA"/>
</dbReference>
<dbReference type="Proteomes" id="UP000230775">
    <property type="component" value="Unassembled WGS sequence"/>
</dbReference>
<sequence length="83" mass="9840">MNSDLANFSTDLLRISYWIYQGQDLMAGNFLNFCRKNYKNINPKIGCYKNIWEEFDKISNFGTNRIQSSERALTLSRILLMYQ</sequence>
<name>A0A2H0WRQ0_9BACT</name>
<organism evidence="1 2">
    <name type="scientific">Candidatus Shapirobacteria bacterium CG09_land_8_20_14_0_10_39_12</name>
    <dbReference type="NCBI Taxonomy" id="1974885"/>
    <lineage>
        <taxon>Bacteria</taxon>
        <taxon>Candidatus Shapironibacteriota</taxon>
    </lineage>
</organism>